<feature type="non-terminal residue" evidence="2">
    <location>
        <position position="1"/>
    </location>
</feature>
<feature type="non-terminal residue" evidence="2">
    <location>
        <position position="126"/>
    </location>
</feature>
<proteinExistence type="predicted"/>
<evidence type="ECO:0000256" key="1">
    <source>
        <dbReference type="SAM" id="MobiDB-lite"/>
    </source>
</evidence>
<feature type="region of interest" description="Disordered" evidence="1">
    <location>
        <begin position="1"/>
        <end position="40"/>
    </location>
</feature>
<organism evidence="2">
    <name type="scientific">Tanacetum cinerariifolium</name>
    <name type="common">Dalmatian daisy</name>
    <name type="synonym">Chrysanthemum cinerariifolium</name>
    <dbReference type="NCBI Taxonomy" id="118510"/>
    <lineage>
        <taxon>Eukaryota</taxon>
        <taxon>Viridiplantae</taxon>
        <taxon>Streptophyta</taxon>
        <taxon>Embryophyta</taxon>
        <taxon>Tracheophyta</taxon>
        <taxon>Spermatophyta</taxon>
        <taxon>Magnoliopsida</taxon>
        <taxon>eudicotyledons</taxon>
        <taxon>Gunneridae</taxon>
        <taxon>Pentapetalae</taxon>
        <taxon>asterids</taxon>
        <taxon>campanulids</taxon>
        <taxon>Asterales</taxon>
        <taxon>Asteraceae</taxon>
        <taxon>Asteroideae</taxon>
        <taxon>Anthemideae</taxon>
        <taxon>Anthemidinae</taxon>
        <taxon>Tanacetum</taxon>
    </lineage>
</organism>
<accession>A0A699R2U7</accession>
<dbReference type="AlphaFoldDB" id="A0A699R2U7"/>
<protein>
    <submittedName>
        <fullName evidence="2">Uncharacterized protein</fullName>
    </submittedName>
</protein>
<gene>
    <name evidence="2" type="ORF">Tci_849454</name>
</gene>
<comment type="caution">
    <text evidence="2">The sequence shown here is derived from an EMBL/GenBank/DDBJ whole genome shotgun (WGS) entry which is preliminary data.</text>
</comment>
<reference evidence="2" key="1">
    <citation type="journal article" date="2019" name="Sci. Rep.">
        <title>Draft genome of Tanacetum cinerariifolium, the natural source of mosquito coil.</title>
        <authorList>
            <person name="Yamashiro T."/>
            <person name="Shiraishi A."/>
            <person name="Satake H."/>
            <person name="Nakayama K."/>
        </authorList>
    </citation>
    <scope>NUCLEOTIDE SEQUENCE</scope>
</reference>
<dbReference type="EMBL" id="BKCJ011061231">
    <property type="protein sequence ID" value="GFC77484.1"/>
    <property type="molecule type" value="Genomic_DNA"/>
</dbReference>
<name>A0A699R2U7_TANCI</name>
<evidence type="ECO:0000313" key="2">
    <source>
        <dbReference type="EMBL" id="GFC77484.1"/>
    </source>
</evidence>
<sequence length="126" mass="14019">GDSEEEGNDDDDGNNDDEGGNDDEKSNDDDESLDNEDDEDIKELYDDVNINLGNIDAEMTDANQGTAKQHVYQEEEYAHVTLTHAHDATKADEPLQSFYVSSDFTSKFLNLENPVPTNTEIASLMK</sequence>